<dbReference type="InterPro" id="IPR036097">
    <property type="entry name" value="HisK_dim/P_sf"/>
</dbReference>
<dbReference type="CDD" id="cd00082">
    <property type="entry name" value="HisKA"/>
    <property type="match status" value="1"/>
</dbReference>
<feature type="transmembrane region" description="Helical" evidence="9">
    <location>
        <begin position="150"/>
        <end position="167"/>
    </location>
</feature>
<dbReference type="GO" id="GO:0005524">
    <property type="term" value="F:ATP binding"/>
    <property type="evidence" value="ECO:0007669"/>
    <property type="project" value="UniProtKB-KW"/>
</dbReference>
<feature type="transmembrane region" description="Helical" evidence="9">
    <location>
        <begin position="42"/>
        <end position="59"/>
    </location>
</feature>
<evidence type="ECO:0000256" key="4">
    <source>
        <dbReference type="ARBA" id="ARBA00022679"/>
    </source>
</evidence>
<keyword evidence="4" id="KW-0808">Transferase</keyword>
<evidence type="ECO:0000256" key="6">
    <source>
        <dbReference type="ARBA" id="ARBA00022777"/>
    </source>
</evidence>
<dbReference type="SMART" id="SM00388">
    <property type="entry name" value="HisKA"/>
    <property type="match status" value="1"/>
</dbReference>
<dbReference type="SUPFAM" id="SSF55874">
    <property type="entry name" value="ATPase domain of HSP90 chaperone/DNA topoisomerase II/histidine kinase"/>
    <property type="match status" value="1"/>
</dbReference>
<evidence type="ECO:0000313" key="12">
    <source>
        <dbReference type="Proteomes" id="UP001172743"/>
    </source>
</evidence>
<dbReference type="SUPFAM" id="SSF47384">
    <property type="entry name" value="Homodimeric domain of signal transducing histidine kinase"/>
    <property type="match status" value="1"/>
</dbReference>
<dbReference type="Gene3D" id="3.30.565.10">
    <property type="entry name" value="Histidine kinase-like ATPase, C-terminal domain"/>
    <property type="match status" value="1"/>
</dbReference>
<dbReference type="InterPro" id="IPR036890">
    <property type="entry name" value="HATPase_C_sf"/>
</dbReference>
<keyword evidence="5" id="KW-0547">Nucleotide-binding</keyword>
<dbReference type="SMART" id="SM00387">
    <property type="entry name" value="HATPase_c"/>
    <property type="match status" value="1"/>
</dbReference>
<dbReference type="PRINTS" id="PR00344">
    <property type="entry name" value="BCTRLSENSOR"/>
</dbReference>
<dbReference type="Pfam" id="PF02518">
    <property type="entry name" value="HATPase_c"/>
    <property type="match status" value="1"/>
</dbReference>
<evidence type="ECO:0000256" key="7">
    <source>
        <dbReference type="ARBA" id="ARBA00022840"/>
    </source>
</evidence>
<feature type="transmembrane region" description="Helical" evidence="9">
    <location>
        <begin position="66"/>
        <end position="83"/>
    </location>
</feature>
<evidence type="ECO:0000256" key="3">
    <source>
        <dbReference type="ARBA" id="ARBA00022553"/>
    </source>
</evidence>
<evidence type="ECO:0000313" key="11">
    <source>
        <dbReference type="EMBL" id="MDN4494070.1"/>
    </source>
</evidence>
<dbReference type="InterPro" id="IPR005467">
    <property type="entry name" value="His_kinase_dom"/>
</dbReference>
<dbReference type="InterPro" id="IPR004358">
    <property type="entry name" value="Sig_transdc_His_kin-like_C"/>
</dbReference>
<organism evidence="11 12">
    <name type="scientific">Ureibacillus aquaedulcis</name>
    <dbReference type="NCBI Taxonomy" id="3058421"/>
    <lineage>
        <taxon>Bacteria</taxon>
        <taxon>Bacillati</taxon>
        <taxon>Bacillota</taxon>
        <taxon>Bacilli</taxon>
        <taxon>Bacillales</taxon>
        <taxon>Caryophanaceae</taxon>
        <taxon>Ureibacillus</taxon>
    </lineage>
</organism>
<keyword evidence="9" id="KW-1133">Transmembrane helix</keyword>
<dbReference type="PANTHER" id="PTHR43065:SF46">
    <property type="entry name" value="C4-DICARBOXYLATE TRANSPORT SENSOR PROTEIN DCTB"/>
    <property type="match status" value="1"/>
</dbReference>
<keyword evidence="6" id="KW-0418">Kinase</keyword>
<evidence type="ECO:0000256" key="9">
    <source>
        <dbReference type="SAM" id="Phobius"/>
    </source>
</evidence>
<dbReference type="Proteomes" id="UP001172743">
    <property type="component" value="Unassembled WGS sequence"/>
</dbReference>
<keyword evidence="9" id="KW-0812">Transmembrane</keyword>
<feature type="domain" description="Histidine kinase" evidence="10">
    <location>
        <begin position="196"/>
        <end position="404"/>
    </location>
</feature>
<gene>
    <name evidence="11" type="ORF">QYB95_11015</name>
</gene>
<dbReference type="InterPro" id="IPR003661">
    <property type="entry name" value="HisK_dim/P_dom"/>
</dbReference>
<sequence>MENIVTKLYAKRYYMIIYLLIVIMVSGLFYKNPLHGEGHIGYYLHILFVVLFAACLLIYPKYRSGILRWFIVFIATLLFYTLFLVYPETGSTILLIYFIPTISIIFFDKKLFYTSIILNQVLIIGTIAYIISSGKESLYPNVTSDTTGNIITFIGSQIFLYFIFYYTSERIAKMKLYYEQVKHAERLKTTGELAAAVAHEIRNPLTVVKGYLQLYEQDKSVSNSMKQSLPLLIEELDSAEQVISELLSLSQPTKNLKTERVDLQKSINSVAELLQSYGLLNNNKIEVAIEAGSYIEINKMELHQLLVNIVKNAIEASSAGGKIIITAKKTKEEYVEIKVQDSGIGMSEEELELIGKPFYSLKSKGTGLGVMICNNIVEKYNGSIQYTSLKGKGTTVAVRFPSVKSRDRSL</sequence>
<evidence type="ECO:0000256" key="5">
    <source>
        <dbReference type="ARBA" id="ARBA00022741"/>
    </source>
</evidence>
<dbReference type="PANTHER" id="PTHR43065">
    <property type="entry name" value="SENSOR HISTIDINE KINASE"/>
    <property type="match status" value="1"/>
</dbReference>
<name>A0ABT8GRM7_9BACL</name>
<keyword evidence="12" id="KW-1185">Reference proteome</keyword>
<evidence type="ECO:0000256" key="1">
    <source>
        <dbReference type="ARBA" id="ARBA00000085"/>
    </source>
</evidence>
<dbReference type="EMBL" id="JAUHTQ010000007">
    <property type="protein sequence ID" value="MDN4494070.1"/>
    <property type="molecule type" value="Genomic_DNA"/>
</dbReference>
<dbReference type="Pfam" id="PF00512">
    <property type="entry name" value="HisKA"/>
    <property type="match status" value="1"/>
</dbReference>
<feature type="transmembrane region" description="Helical" evidence="9">
    <location>
        <begin position="112"/>
        <end position="130"/>
    </location>
</feature>
<reference evidence="11" key="1">
    <citation type="submission" date="2023-07" db="EMBL/GenBank/DDBJ databases">
        <title>Ureibacillus sp. isolated from freshwater well.</title>
        <authorList>
            <person name="Kirdat K."/>
            <person name="Bhatt A."/>
            <person name="Teware R."/>
            <person name="Bhavsar Y."/>
            <person name="Yadav A."/>
        </authorList>
    </citation>
    <scope>NUCLEOTIDE SEQUENCE</scope>
    <source>
        <strain evidence="11">BA0131</strain>
    </source>
</reference>
<protein>
    <recommendedName>
        <fullName evidence="2">histidine kinase</fullName>
        <ecNumber evidence="2">2.7.13.3</ecNumber>
    </recommendedName>
</protein>
<evidence type="ECO:0000259" key="10">
    <source>
        <dbReference type="PROSITE" id="PS50109"/>
    </source>
</evidence>
<evidence type="ECO:0000256" key="2">
    <source>
        <dbReference type="ARBA" id="ARBA00012438"/>
    </source>
</evidence>
<accession>A0ABT8GRM7</accession>
<keyword evidence="7 11" id="KW-0067">ATP-binding</keyword>
<comment type="catalytic activity">
    <reaction evidence="1">
        <text>ATP + protein L-histidine = ADP + protein N-phospho-L-histidine.</text>
        <dbReference type="EC" id="2.7.13.3"/>
    </reaction>
</comment>
<feature type="transmembrane region" description="Helical" evidence="9">
    <location>
        <begin position="89"/>
        <end position="107"/>
    </location>
</feature>
<proteinExistence type="predicted"/>
<dbReference type="EC" id="2.7.13.3" evidence="2"/>
<keyword evidence="8" id="KW-0902">Two-component regulatory system</keyword>
<feature type="transmembrane region" description="Helical" evidence="9">
    <location>
        <begin position="12"/>
        <end position="30"/>
    </location>
</feature>
<evidence type="ECO:0000256" key="8">
    <source>
        <dbReference type="ARBA" id="ARBA00023012"/>
    </source>
</evidence>
<dbReference type="InterPro" id="IPR003594">
    <property type="entry name" value="HATPase_dom"/>
</dbReference>
<keyword evidence="3" id="KW-0597">Phosphoprotein</keyword>
<dbReference type="PROSITE" id="PS50109">
    <property type="entry name" value="HIS_KIN"/>
    <property type="match status" value="1"/>
</dbReference>
<dbReference type="RefSeq" id="WP_301138379.1">
    <property type="nucleotide sequence ID" value="NZ_JAUHTQ010000007.1"/>
</dbReference>
<keyword evidence="9" id="KW-0472">Membrane</keyword>
<dbReference type="Gene3D" id="1.10.287.130">
    <property type="match status" value="1"/>
</dbReference>
<comment type="caution">
    <text evidence="11">The sequence shown here is derived from an EMBL/GenBank/DDBJ whole genome shotgun (WGS) entry which is preliminary data.</text>
</comment>